<dbReference type="Gene3D" id="1.25.40.10">
    <property type="entry name" value="Tetratricopeptide repeat domain"/>
    <property type="match status" value="1"/>
</dbReference>
<accession>A0AAV1I5H7</accession>
<comment type="caution">
    <text evidence="2">The sequence shown here is derived from an EMBL/GenBank/DDBJ whole genome shotgun (WGS) entry which is preliminary data.</text>
</comment>
<protein>
    <submittedName>
        <fullName evidence="2">Uncharacterized protein</fullName>
    </submittedName>
</protein>
<dbReference type="Pfam" id="PF04190">
    <property type="entry name" value="GET4"/>
    <property type="match status" value="1"/>
</dbReference>
<dbReference type="GO" id="GO:0005829">
    <property type="term" value="C:cytosol"/>
    <property type="evidence" value="ECO:0007669"/>
    <property type="project" value="TreeGrafter"/>
</dbReference>
<dbReference type="InterPro" id="IPR011990">
    <property type="entry name" value="TPR-like_helical_dom_sf"/>
</dbReference>
<dbReference type="PANTHER" id="PTHR12875">
    <property type="entry name" value="GOLGI TO ER TRAFFIC PROTEIN 4 HOMOLOG"/>
    <property type="match status" value="1"/>
</dbReference>
<organism evidence="2 3">
    <name type="scientific">Coccomyxa viridis</name>
    <dbReference type="NCBI Taxonomy" id="1274662"/>
    <lineage>
        <taxon>Eukaryota</taxon>
        <taxon>Viridiplantae</taxon>
        <taxon>Chlorophyta</taxon>
        <taxon>core chlorophytes</taxon>
        <taxon>Trebouxiophyceae</taxon>
        <taxon>Trebouxiophyceae incertae sedis</taxon>
        <taxon>Coccomyxaceae</taxon>
        <taxon>Coccomyxa</taxon>
    </lineage>
</organism>
<dbReference type="Proteomes" id="UP001314263">
    <property type="component" value="Unassembled WGS sequence"/>
</dbReference>
<dbReference type="PANTHER" id="PTHR12875:SF0">
    <property type="entry name" value="GOLGI TO ER TRAFFIC PROTEIN 4 HOMOLOG"/>
    <property type="match status" value="1"/>
</dbReference>
<sequence>MERVLKRVKEASDDESAYESQQQLKTVYHRLRSRRKLMEAYGLLSEGCKLQTSNEQMTCAGELGRLLLDAYCADGCPADSEHAELVLDILDHLLAKQEEFASEGKLQAASEGCKVAQAALKWAKQQDNKQLMMLLHNKAAKLHVASCAPDALAAASASFARGADSAAFATALAASAKQAPSSERTLFSTRAALLILAAAQTDGLRRRAEYAREVVDAFSAQVPCHERQQKPLIHFTDGLLQAVEIRSVRLLELLEREYRPGLMQDRELLGLLEAVKQKHFGGPRGGLGGLLGSLFQNLGSDQGVATA</sequence>
<reference evidence="2 3" key="1">
    <citation type="submission" date="2023-10" db="EMBL/GenBank/DDBJ databases">
        <authorList>
            <person name="Maclean D."/>
            <person name="Macfadyen A."/>
        </authorList>
    </citation>
    <scope>NUCLEOTIDE SEQUENCE [LARGE SCALE GENOMIC DNA]</scope>
</reference>
<proteinExistence type="inferred from homology"/>
<dbReference type="AlphaFoldDB" id="A0AAV1I5H7"/>
<evidence type="ECO:0000256" key="1">
    <source>
        <dbReference type="ARBA" id="ARBA00005351"/>
    </source>
</evidence>
<dbReference type="EMBL" id="CAUYUE010000006">
    <property type="protein sequence ID" value="CAK0781742.1"/>
    <property type="molecule type" value="Genomic_DNA"/>
</dbReference>
<keyword evidence="3" id="KW-1185">Reference proteome</keyword>
<gene>
    <name evidence="2" type="ORF">CVIRNUC_005460</name>
</gene>
<evidence type="ECO:0000313" key="2">
    <source>
        <dbReference type="EMBL" id="CAK0781742.1"/>
    </source>
</evidence>
<name>A0AAV1I5H7_9CHLO</name>
<dbReference type="GO" id="GO:0045048">
    <property type="term" value="P:protein insertion into ER membrane"/>
    <property type="evidence" value="ECO:0007669"/>
    <property type="project" value="InterPro"/>
</dbReference>
<evidence type="ECO:0000313" key="3">
    <source>
        <dbReference type="Proteomes" id="UP001314263"/>
    </source>
</evidence>
<comment type="similarity">
    <text evidence="1">Belongs to the GET4 family.</text>
</comment>
<dbReference type="InterPro" id="IPR007317">
    <property type="entry name" value="GET4"/>
</dbReference>